<dbReference type="PANTHER" id="PTHR34786:SF1">
    <property type="entry name" value="OS09G0504900 PROTEIN"/>
    <property type="match status" value="1"/>
</dbReference>
<feature type="compositionally biased region" description="Basic residues" evidence="1">
    <location>
        <begin position="313"/>
        <end position="322"/>
    </location>
</feature>
<comment type="caution">
    <text evidence="3">The sequence shown here is derived from an EMBL/GenBank/DDBJ whole genome shotgun (WGS) entry which is preliminary data.</text>
</comment>
<feature type="region of interest" description="Disordered" evidence="1">
    <location>
        <begin position="298"/>
        <end position="333"/>
    </location>
</feature>
<protein>
    <recommendedName>
        <fullName evidence="2">Nucleolus and neural progenitor protein-like N-terminal domain-containing protein</fullName>
    </recommendedName>
</protein>
<dbReference type="PANTHER" id="PTHR34786">
    <property type="entry name" value="OS09G0504900 PROTEIN"/>
    <property type="match status" value="1"/>
</dbReference>
<organism evidence="3 4">
    <name type="scientific">Hohenbuehelia grisea</name>
    <dbReference type="NCBI Taxonomy" id="104357"/>
    <lineage>
        <taxon>Eukaryota</taxon>
        <taxon>Fungi</taxon>
        <taxon>Dikarya</taxon>
        <taxon>Basidiomycota</taxon>
        <taxon>Agaricomycotina</taxon>
        <taxon>Agaricomycetes</taxon>
        <taxon>Agaricomycetidae</taxon>
        <taxon>Agaricales</taxon>
        <taxon>Pleurotineae</taxon>
        <taxon>Pleurotaceae</taxon>
        <taxon>Hohenbuehelia</taxon>
    </lineage>
</organism>
<evidence type="ECO:0000313" key="4">
    <source>
        <dbReference type="Proteomes" id="UP001556367"/>
    </source>
</evidence>
<gene>
    <name evidence="3" type="ORF">HGRIS_013104</name>
</gene>
<dbReference type="Proteomes" id="UP001556367">
    <property type="component" value="Unassembled WGS sequence"/>
</dbReference>
<dbReference type="InterPro" id="IPR027951">
    <property type="entry name" value="Nepro_N"/>
</dbReference>
<evidence type="ECO:0000256" key="1">
    <source>
        <dbReference type="SAM" id="MobiDB-lite"/>
    </source>
</evidence>
<proteinExistence type="predicted"/>
<keyword evidence="4" id="KW-1185">Reference proteome</keyword>
<reference evidence="4" key="1">
    <citation type="submission" date="2024-06" db="EMBL/GenBank/DDBJ databases">
        <title>Multi-omics analyses provide insights into the biosynthesis of the anticancer antibiotic pleurotin in Hohenbuehelia grisea.</title>
        <authorList>
            <person name="Weaver J.A."/>
            <person name="Alberti F."/>
        </authorList>
    </citation>
    <scope>NUCLEOTIDE SEQUENCE [LARGE SCALE GENOMIC DNA]</scope>
    <source>
        <strain evidence="4">T-177</strain>
    </source>
</reference>
<feature type="domain" description="Nucleolus and neural progenitor protein-like N-terminal" evidence="2">
    <location>
        <begin position="31"/>
        <end position="189"/>
    </location>
</feature>
<evidence type="ECO:0000259" key="2">
    <source>
        <dbReference type="Pfam" id="PF14780"/>
    </source>
</evidence>
<dbReference type="Pfam" id="PF14780">
    <property type="entry name" value="NEPRO_N"/>
    <property type="match status" value="1"/>
</dbReference>
<sequence>MTGPIPRFQKAPTLIYTARTELSPNLYGPTDAVLKELKIFSRKLQTAASDFAEELQILDRLFYKGKNQHRSALFWKRVCEVRRYGQRVCGLNVQNLLHELRCSFFGRDAFDNAKILKGSWNSIPNYEYTAFVLERLAACSRLTEQMQAALERAYSYFSLGMQSGAFIQLIVVLAALVSRMNTLISEIRDMSRSSWTALYCFLRVLDPKRSLKIPSLDGSLPTRRNRIDSTKPTLPLEPETRSDIAIHEDLGVPLARPQVSTPEEGPVISEAVEISLNVAPALQPPSVVARKVVKASNTAISKVKNSRDASKSKGARQKAKKEKPRDEIDDIFG</sequence>
<accession>A0ABR3IUF1</accession>
<name>A0ABR3IUF1_9AGAR</name>
<evidence type="ECO:0000313" key="3">
    <source>
        <dbReference type="EMBL" id="KAL0946945.1"/>
    </source>
</evidence>
<dbReference type="EMBL" id="JASNQZ010000015">
    <property type="protein sequence ID" value="KAL0946945.1"/>
    <property type="molecule type" value="Genomic_DNA"/>
</dbReference>